<reference evidence="2" key="1">
    <citation type="submission" date="2021-06" db="EMBL/GenBank/DDBJ databases">
        <authorList>
            <person name="Kallberg Y."/>
            <person name="Tangrot J."/>
            <person name="Rosling A."/>
        </authorList>
    </citation>
    <scope>NUCLEOTIDE SEQUENCE</scope>
    <source>
        <strain evidence="2">FL966</strain>
    </source>
</reference>
<feature type="region of interest" description="Disordered" evidence="1">
    <location>
        <begin position="64"/>
        <end position="89"/>
    </location>
</feature>
<dbReference type="EMBL" id="CAJVQA010007944">
    <property type="protein sequence ID" value="CAG8664154.1"/>
    <property type="molecule type" value="Genomic_DNA"/>
</dbReference>
<keyword evidence="3" id="KW-1185">Reference proteome</keyword>
<proteinExistence type="predicted"/>
<gene>
    <name evidence="2" type="ORF">CPELLU_LOCUS9947</name>
</gene>
<comment type="caution">
    <text evidence="2">The sequence shown here is derived from an EMBL/GenBank/DDBJ whole genome shotgun (WGS) entry which is preliminary data.</text>
</comment>
<evidence type="ECO:0000313" key="2">
    <source>
        <dbReference type="EMBL" id="CAG8664154.1"/>
    </source>
</evidence>
<feature type="non-terminal residue" evidence="2">
    <location>
        <position position="89"/>
    </location>
</feature>
<accession>A0A9N9E664</accession>
<dbReference type="AlphaFoldDB" id="A0A9N9E664"/>
<evidence type="ECO:0000256" key="1">
    <source>
        <dbReference type="SAM" id="MobiDB-lite"/>
    </source>
</evidence>
<name>A0A9N9E664_9GLOM</name>
<organism evidence="2 3">
    <name type="scientific">Cetraspora pellucida</name>
    <dbReference type="NCBI Taxonomy" id="1433469"/>
    <lineage>
        <taxon>Eukaryota</taxon>
        <taxon>Fungi</taxon>
        <taxon>Fungi incertae sedis</taxon>
        <taxon>Mucoromycota</taxon>
        <taxon>Glomeromycotina</taxon>
        <taxon>Glomeromycetes</taxon>
        <taxon>Diversisporales</taxon>
        <taxon>Gigasporaceae</taxon>
        <taxon>Cetraspora</taxon>
    </lineage>
</organism>
<dbReference type="Proteomes" id="UP000789759">
    <property type="component" value="Unassembled WGS sequence"/>
</dbReference>
<feature type="compositionally biased region" description="Polar residues" evidence="1">
    <location>
        <begin position="70"/>
        <end position="89"/>
    </location>
</feature>
<evidence type="ECO:0000313" key="3">
    <source>
        <dbReference type="Proteomes" id="UP000789759"/>
    </source>
</evidence>
<protein>
    <submittedName>
        <fullName evidence="2">19476_t:CDS:1</fullName>
    </submittedName>
</protein>
<sequence length="89" mass="10109">MYTKVKRAKQSCEDCKKDKKKCFGGENGVKSCNRCNYIRSQERKFCSFVKGLAPLRGHCENQPEIENPNGDISYSQNVLEAPSTDNNFP</sequence>